<name>A0ACC2M407_PERAE</name>
<keyword evidence="2" id="KW-1185">Reference proteome</keyword>
<organism evidence="1 2">
    <name type="scientific">Persea americana</name>
    <name type="common">Avocado</name>
    <dbReference type="NCBI Taxonomy" id="3435"/>
    <lineage>
        <taxon>Eukaryota</taxon>
        <taxon>Viridiplantae</taxon>
        <taxon>Streptophyta</taxon>
        <taxon>Embryophyta</taxon>
        <taxon>Tracheophyta</taxon>
        <taxon>Spermatophyta</taxon>
        <taxon>Magnoliopsida</taxon>
        <taxon>Magnoliidae</taxon>
        <taxon>Laurales</taxon>
        <taxon>Lauraceae</taxon>
        <taxon>Persea</taxon>
    </lineage>
</organism>
<comment type="caution">
    <text evidence="1">The sequence shown here is derived from an EMBL/GenBank/DDBJ whole genome shotgun (WGS) entry which is preliminary data.</text>
</comment>
<evidence type="ECO:0000313" key="2">
    <source>
        <dbReference type="Proteomes" id="UP001234297"/>
    </source>
</evidence>
<dbReference type="EMBL" id="CM056813">
    <property type="protein sequence ID" value="KAJ8640049.1"/>
    <property type="molecule type" value="Genomic_DNA"/>
</dbReference>
<evidence type="ECO:0000313" key="1">
    <source>
        <dbReference type="EMBL" id="KAJ8640049.1"/>
    </source>
</evidence>
<sequence>MGRRGKDGAYTRRVEELKNYVRSLLLDSSAPLARVELINHLQRLGVGYLFEEEIRTVLDTIWKDFGTEKGLNAMALQFRILRQNGYYASNDVFNSFIAEMGSFKACLCEDTKGLLSLYEASYLAFPGETRMDEAKAFARRHLKNLKGKIDPRLEEQVAHALELPTHL</sequence>
<gene>
    <name evidence="1" type="ORF">MRB53_016743</name>
</gene>
<accession>A0ACC2M407</accession>
<protein>
    <submittedName>
        <fullName evidence="1">Uncharacterized protein</fullName>
    </submittedName>
</protein>
<reference evidence="1 2" key="1">
    <citation type="journal article" date="2022" name="Hortic Res">
        <title>A haplotype resolved chromosomal level avocado genome allows analysis of novel avocado genes.</title>
        <authorList>
            <person name="Nath O."/>
            <person name="Fletcher S.J."/>
            <person name="Hayward A."/>
            <person name="Shaw L.M."/>
            <person name="Masouleh A.K."/>
            <person name="Furtado A."/>
            <person name="Henry R.J."/>
            <person name="Mitter N."/>
        </authorList>
    </citation>
    <scope>NUCLEOTIDE SEQUENCE [LARGE SCALE GENOMIC DNA]</scope>
    <source>
        <strain evidence="2">cv. Hass</strain>
    </source>
</reference>
<proteinExistence type="predicted"/>
<dbReference type="Proteomes" id="UP001234297">
    <property type="component" value="Chromosome 5"/>
</dbReference>